<feature type="transmembrane region" description="Helical" evidence="1">
    <location>
        <begin position="181"/>
        <end position="200"/>
    </location>
</feature>
<gene>
    <name evidence="2" type="ORF">Z959_13110</name>
</gene>
<keyword evidence="3" id="KW-1185">Reference proteome</keyword>
<keyword evidence="1" id="KW-0472">Membrane</keyword>
<feature type="transmembrane region" description="Helical" evidence="1">
    <location>
        <begin position="152"/>
        <end position="172"/>
    </location>
</feature>
<dbReference type="AlphaFoldDB" id="A0AA40IRQ1"/>
<comment type="caution">
    <text evidence="2">The sequence shown here is derived from an EMBL/GenBank/DDBJ whole genome shotgun (WGS) entry which is preliminary data.</text>
</comment>
<feature type="transmembrane region" description="Helical" evidence="1">
    <location>
        <begin position="99"/>
        <end position="125"/>
    </location>
</feature>
<evidence type="ECO:0000313" key="2">
    <source>
        <dbReference type="EMBL" id="KEI11805.1"/>
    </source>
</evidence>
<reference evidence="2 3" key="1">
    <citation type="submission" date="2014-02" db="EMBL/GenBank/DDBJ databases">
        <title>Plasmidome dynamics in the species complex Clostridium novyi sensu lato converts strains of independent lineages into distinctly different pathogens.</title>
        <authorList>
            <person name="Skarin H."/>
            <person name="Segerman B."/>
        </authorList>
    </citation>
    <scope>NUCLEOTIDE SEQUENCE [LARGE SCALE GENOMIC DNA]</scope>
    <source>
        <strain evidence="2 3">ATCC 27606</strain>
    </source>
</reference>
<protein>
    <submittedName>
        <fullName evidence="2">Uncharacterized protein</fullName>
    </submittedName>
</protein>
<accession>A0AA40IRQ1</accession>
<feature type="transmembrane region" description="Helical" evidence="1">
    <location>
        <begin position="17"/>
        <end position="37"/>
    </location>
</feature>
<dbReference type="EMBL" id="JENW01000156">
    <property type="protein sequence ID" value="KEI11805.1"/>
    <property type="molecule type" value="Genomic_DNA"/>
</dbReference>
<feature type="transmembrane region" description="Helical" evidence="1">
    <location>
        <begin position="230"/>
        <end position="249"/>
    </location>
</feature>
<evidence type="ECO:0000313" key="3">
    <source>
        <dbReference type="Proteomes" id="UP000027770"/>
    </source>
</evidence>
<evidence type="ECO:0000256" key="1">
    <source>
        <dbReference type="SAM" id="Phobius"/>
    </source>
</evidence>
<keyword evidence="1" id="KW-0812">Transmembrane</keyword>
<name>A0AA40IRQ1_CLONO</name>
<proteinExistence type="predicted"/>
<dbReference type="Proteomes" id="UP000027770">
    <property type="component" value="Unassembled WGS sequence"/>
</dbReference>
<keyword evidence="1" id="KW-1133">Transmembrane helix</keyword>
<feature type="transmembrane region" description="Helical" evidence="1">
    <location>
        <begin position="57"/>
        <end position="78"/>
    </location>
</feature>
<sequence>MNNNKISINLKFLSSKWVFMTMIPILIATFIAFNGISQNTCNVHDLILSVFNNYFTIFYLLYLLFSIFVLKIIVKQGFNSYIYIRFKTRNQWFFSKIKFIGLIALVYVLAIIGICALESIGHFSFSNSWSKFGLNYFKGSPIILKSTPLTSVFISSLLLFFYLFTFGLIIFVSSLFVKHNAFAFIIGFIINSINMMGFLMNSPLFYKIGFCHNTMLSLHKSGINSMKPSISYSFIYWIIVISILVLMGLKRINKIDFN</sequence>
<organism evidence="2 3">
    <name type="scientific">Clostridium novyi B str. ATCC 27606</name>
    <dbReference type="NCBI Taxonomy" id="1443123"/>
    <lineage>
        <taxon>Bacteria</taxon>
        <taxon>Bacillati</taxon>
        <taxon>Bacillota</taxon>
        <taxon>Clostridia</taxon>
        <taxon>Eubacteriales</taxon>
        <taxon>Clostridiaceae</taxon>
        <taxon>Clostridium</taxon>
    </lineage>
</organism>